<keyword evidence="5" id="KW-0254">Endocytosis</keyword>
<dbReference type="SUPFAM" id="SSF55711">
    <property type="entry name" value="Subdomain of clathrin and coatomer appendage domain"/>
    <property type="match status" value="1"/>
</dbReference>
<feature type="domain" description="Clathrin adaptor alpha-adaptin appendage C-terminal subdomain" evidence="9">
    <location>
        <begin position="844"/>
        <end position="936"/>
    </location>
</feature>
<reference evidence="10 11" key="1">
    <citation type="submission" date="2016-03" db="EMBL/GenBank/DDBJ databases">
        <authorList>
            <person name="Devillers H."/>
        </authorList>
    </citation>
    <scope>NUCLEOTIDE SEQUENCE [LARGE SCALE GENOMIC DNA]</scope>
    <source>
        <strain evidence="10">CBS 11717</strain>
    </source>
</reference>
<dbReference type="InterPro" id="IPR016024">
    <property type="entry name" value="ARM-type_fold"/>
</dbReference>
<protein>
    <recommendedName>
        <fullName evidence="5">AP-2 complex subunit alpha</fullName>
    </recommendedName>
</protein>
<evidence type="ECO:0000256" key="5">
    <source>
        <dbReference type="PIRNR" id="PIRNR037091"/>
    </source>
</evidence>
<dbReference type="GO" id="GO:0035615">
    <property type="term" value="F:clathrin adaptor activity"/>
    <property type="evidence" value="ECO:0007669"/>
    <property type="project" value="InterPro"/>
</dbReference>
<dbReference type="EMBL" id="LT598465">
    <property type="protein sequence ID" value="SCU92209.1"/>
    <property type="molecule type" value="Genomic_DNA"/>
</dbReference>
<evidence type="ECO:0000256" key="3">
    <source>
        <dbReference type="ARBA" id="ARBA00022927"/>
    </source>
</evidence>
<dbReference type="AlphaFoldDB" id="A0A1G4JNM3"/>
<dbReference type="Gene3D" id="2.60.40.1230">
    <property type="match status" value="1"/>
</dbReference>
<dbReference type="PANTHER" id="PTHR22780">
    <property type="entry name" value="ADAPTIN, ALPHA/GAMMA/EPSILON"/>
    <property type="match status" value="1"/>
</dbReference>
<dbReference type="GO" id="GO:0030122">
    <property type="term" value="C:AP-2 adaptor complex"/>
    <property type="evidence" value="ECO:0007669"/>
    <property type="project" value="InterPro"/>
</dbReference>
<keyword evidence="11" id="KW-1185">Reference proteome</keyword>
<dbReference type="InterPro" id="IPR013041">
    <property type="entry name" value="Clathrin_app_Ig-like_sf"/>
</dbReference>
<evidence type="ECO:0000256" key="4">
    <source>
        <dbReference type="ARBA" id="ARBA00023136"/>
    </source>
</evidence>
<keyword evidence="5" id="KW-0168">Coated pit</keyword>
<proteinExistence type="inferred from homology"/>
<dbReference type="InterPro" id="IPR002553">
    <property type="entry name" value="Clathrin/coatomer_adapt-like_N"/>
</dbReference>
<feature type="domain" description="Clathrin/coatomer adaptor adaptin-like N-terminal" evidence="8">
    <location>
        <begin position="31"/>
        <end position="622"/>
    </location>
</feature>
<evidence type="ECO:0000259" key="9">
    <source>
        <dbReference type="Pfam" id="PF02296"/>
    </source>
</evidence>
<dbReference type="Pfam" id="PF02296">
    <property type="entry name" value="Alpha_adaptin_C"/>
    <property type="match status" value="1"/>
</dbReference>
<organism evidence="10 11">
    <name type="scientific">Lachancea mirantina</name>
    <dbReference type="NCBI Taxonomy" id="1230905"/>
    <lineage>
        <taxon>Eukaryota</taxon>
        <taxon>Fungi</taxon>
        <taxon>Dikarya</taxon>
        <taxon>Ascomycota</taxon>
        <taxon>Saccharomycotina</taxon>
        <taxon>Saccharomycetes</taxon>
        <taxon>Saccharomycetales</taxon>
        <taxon>Saccharomycetaceae</taxon>
        <taxon>Lachancea</taxon>
    </lineage>
</organism>
<evidence type="ECO:0000313" key="10">
    <source>
        <dbReference type="EMBL" id="SCU92209.1"/>
    </source>
</evidence>
<evidence type="ECO:0000256" key="2">
    <source>
        <dbReference type="ARBA" id="ARBA00022448"/>
    </source>
</evidence>
<dbReference type="GO" id="GO:0072583">
    <property type="term" value="P:clathrin-dependent endocytosis"/>
    <property type="evidence" value="ECO:0007669"/>
    <property type="project" value="InterPro"/>
</dbReference>
<evidence type="ECO:0000259" key="8">
    <source>
        <dbReference type="Pfam" id="PF01602"/>
    </source>
</evidence>
<dbReference type="Gene3D" id="1.25.10.10">
    <property type="entry name" value="Leucine-rich Repeat Variant"/>
    <property type="match status" value="1"/>
</dbReference>
<dbReference type="InterPro" id="IPR050840">
    <property type="entry name" value="Adaptor_Complx_Large_Subunit"/>
</dbReference>
<keyword evidence="2 5" id="KW-0813">Transport</keyword>
<comment type="function">
    <text evidence="5">Adaptins are components of the adaptor complexes which link clathrin to receptors in coated vesicles. Clathrin-associated protein complexes are believed to interact with the cytoplasmic tails of membrane proteins, leading to their selection and concentration.</text>
</comment>
<dbReference type="PIRSF" id="PIRSF037091">
    <property type="entry name" value="AP2_complex_alpha"/>
    <property type="match status" value="1"/>
</dbReference>
<dbReference type="STRING" id="1230905.A0A1G4JNM3"/>
<dbReference type="InterPro" id="IPR017104">
    <property type="entry name" value="AP2_complex_asu"/>
</dbReference>
<dbReference type="SUPFAM" id="SSF48371">
    <property type="entry name" value="ARM repeat"/>
    <property type="match status" value="1"/>
</dbReference>
<dbReference type="OrthoDB" id="28053at2759"/>
<evidence type="ECO:0000256" key="1">
    <source>
        <dbReference type="ARBA" id="ARBA00004184"/>
    </source>
</evidence>
<gene>
    <name evidence="10" type="ORF">LAMI_0E09296G</name>
</gene>
<dbReference type="InterPro" id="IPR012295">
    <property type="entry name" value="TBP_dom_sf"/>
</dbReference>
<feature type="region of interest" description="Disordered" evidence="7">
    <location>
        <begin position="665"/>
        <end position="684"/>
    </location>
</feature>
<dbReference type="InterPro" id="IPR009028">
    <property type="entry name" value="Coatomer/calthrin_app_sub_C"/>
</dbReference>
<dbReference type="Gene3D" id="3.30.310.10">
    <property type="entry name" value="TATA-Binding Protein"/>
    <property type="match status" value="1"/>
</dbReference>
<dbReference type="GO" id="GO:0006886">
    <property type="term" value="P:intracellular protein transport"/>
    <property type="evidence" value="ECO:0007669"/>
    <property type="project" value="UniProtKB-UniRule"/>
</dbReference>
<evidence type="ECO:0000256" key="6">
    <source>
        <dbReference type="PIRSR" id="PIRSR037091-1"/>
    </source>
</evidence>
<sequence length="955" mass="107333">MVAAMSQNSMKGLQLFIADLRSSQQTEDHKRRIQSEIINIQRQFGSGNALNGYQRKKYVAKLAYIYITTNTAKLNDLLFGLDQCCELMSSQVYSEKYIAYMTLELLYHNESVATQVRDRLVLSLKKDLESNNTDYAALALNFIGVAARNDDNLTHELSDEVFQILRSPTSPQILKKKASLAFLTLLKNDVTILTQDSRKEKLWFQRITSLLDDSENYRLMLAVLPLVEFLATKVEYKACFRLVPHLSQILYSCIVVGTKDPSSFPEEERFAGLPNPWILTKLISILNIIVAAPGHSDSQYDFSSIDQATLGKLRLCVTSMLELGHKPAADALTRSVRNTILFSLINFASKLDPSVAAMTSSINALCFLLDARETNTRYLALDSLVKLCSTSGRNARASVRSEHMKQLFQLMRTERDSSIFKKTVDLLYTLTDSENVQLVVDELLQYVTSGNQIDHHVRSDLVVKIAVLTEKFANDSKWYVTVSLKLLSLSNAFFNDDDIWQRLCQIVINNETLHKVTCDQLVKYICDDHASEAIIKAGAFLLGEFGTCVDERYSIGDLFNIFTEKYFAASNACRAMILSTMVKLYQHDPQIESAVIKFFQLELNSLDIELQTRSYEYLKMIQFEKVSGKSLVRLIFEPMVPFNSKKNPLLGRMGTLSLSSFDLPGGARDDHSSKAPCPPPKRKIAKSVQSDYNTHILSPKWDEGFNRMLKHKQGVFYTSPFLKIIYRIRQSRTQPELIEVELTYVSQSEWPIKSFLTEWISWKTDENPPYVIKNIELPSTTLAVGSRSTHKFEVLVRHPFSLEQSPLLDLQFTCGGSVSSIVLKLGVALSSTIIPPQLNGKETITLAQFVKRWRSINEALGKEGESQRVIKLKSANLSGGVVSTLEKMGIQVITQHSVENMIFGAAITHTKSVGNFGCLMKIRLTEGTAEITCKSTGGSKVSECLSECIQSGLAV</sequence>
<evidence type="ECO:0000256" key="7">
    <source>
        <dbReference type="SAM" id="MobiDB-lite"/>
    </source>
</evidence>
<evidence type="ECO:0000313" key="11">
    <source>
        <dbReference type="Proteomes" id="UP000191024"/>
    </source>
</evidence>
<dbReference type="Proteomes" id="UP000191024">
    <property type="component" value="Chromosome E"/>
</dbReference>
<feature type="binding site" evidence="6">
    <location>
        <begin position="57"/>
        <end position="61"/>
    </location>
    <ligand>
        <name>a 1,2-diacyl-sn-glycero-3-phospho-(1D-myo-inositol-3,4,5-trisphosphate)</name>
        <dbReference type="ChEBI" id="CHEBI:57836"/>
    </ligand>
</feature>
<keyword evidence="3 5" id="KW-0653">Protein transport</keyword>
<feature type="binding site" evidence="6">
    <location>
        <position position="53"/>
    </location>
    <ligand>
        <name>a 1,2-diacyl-sn-glycero-3-phospho-(1D-myo-inositol-3,4,5-trisphosphate)</name>
        <dbReference type="ChEBI" id="CHEBI:57836"/>
    </ligand>
</feature>
<dbReference type="InterPro" id="IPR003164">
    <property type="entry name" value="Clathrin_a-adaptin_app_sub_C"/>
</dbReference>
<comment type="similarity">
    <text evidence="5">Belongs to the adaptor complexes large subunit family.</text>
</comment>
<keyword evidence="4 5" id="KW-0472">Membrane</keyword>
<comment type="subcellular location">
    <subcellularLocation>
        <location evidence="1">Endomembrane system</location>
        <topology evidence="1">Peripheral membrane protein</topology>
    </subcellularLocation>
    <subcellularLocation>
        <location evidence="5">Membrane</location>
        <location evidence="5">Coated pit</location>
    </subcellularLocation>
</comment>
<dbReference type="Pfam" id="PF01602">
    <property type="entry name" value="Adaptin_N"/>
    <property type="match status" value="1"/>
</dbReference>
<dbReference type="SUPFAM" id="SSF49348">
    <property type="entry name" value="Clathrin adaptor appendage domain"/>
    <property type="match status" value="1"/>
</dbReference>
<name>A0A1G4JNM3_9SACH</name>
<dbReference type="InterPro" id="IPR011989">
    <property type="entry name" value="ARM-like"/>
</dbReference>
<accession>A0A1G4JNM3</accession>